<comment type="caution">
    <text evidence="2">The sequence shown here is derived from an EMBL/GenBank/DDBJ whole genome shotgun (WGS) entry which is preliminary data.</text>
</comment>
<name>A0ABQ9WYK9_9EUKA</name>
<gene>
    <name evidence="2" type="ORF">BLNAU_20459</name>
</gene>
<dbReference type="Proteomes" id="UP001281761">
    <property type="component" value="Unassembled WGS sequence"/>
</dbReference>
<evidence type="ECO:0000313" key="3">
    <source>
        <dbReference type="Proteomes" id="UP001281761"/>
    </source>
</evidence>
<feature type="compositionally biased region" description="Low complexity" evidence="1">
    <location>
        <begin position="146"/>
        <end position="156"/>
    </location>
</feature>
<keyword evidence="3" id="KW-1185">Reference proteome</keyword>
<feature type="region of interest" description="Disordered" evidence="1">
    <location>
        <begin position="144"/>
        <end position="176"/>
    </location>
</feature>
<sequence>MIRTCCCCYIEDVFHETLDKDPSAIKVTDITFFNSGERGEITTPSDGFFEANIRRIQARITLNRIHPELYGTVPNDYQIVVCDLDPIELEVFYVFTELTEDWIVGTYELRLYLHDRYAAHKNFFVLDKYAFHQHLYAQRANHTIANPNNDSRPNSPDSEDSFSHNINSNEMPLEND</sequence>
<dbReference type="EMBL" id="JARBJD010000291">
    <property type="protein sequence ID" value="KAK2944601.1"/>
    <property type="molecule type" value="Genomic_DNA"/>
</dbReference>
<evidence type="ECO:0000256" key="1">
    <source>
        <dbReference type="SAM" id="MobiDB-lite"/>
    </source>
</evidence>
<evidence type="ECO:0000313" key="2">
    <source>
        <dbReference type="EMBL" id="KAK2944601.1"/>
    </source>
</evidence>
<proteinExistence type="predicted"/>
<accession>A0ABQ9WYK9</accession>
<reference evidence="2 3" key="1">
    <citation type="journal article" date="2022" name="bioRxiv">
        <title>Genomics of Preaxostyla Flagellates Illuminates Evolutionary Transitions and the Path Towards Mitochondrial Loss.</title>
        <authorList>
            <person name="Novak L.V.F."/>
            <person name="Treitli S.C."/>
            <person name="Pyrih J."/>
            <person name="Halakuc P."/>
            <person name="Pipaliya S.V."/>
            <person name="Vacek V."/>
            <person name="Brzon O."/>
            <person name="Soukal P."/>
            <person name="Eme L."/>
            <person name="Dacks J.B."/>
            <person name="Karnkowska A."/>
            <person name="Elias M."/>
            <person name="Hampl V."/>
        </authorList>
    </citation>
    <scope>NUCLEOTIDE SEQUENCE [LARGE SCALE GENOMIC DNA]</scope>
    <source>
        <strain evidence="2">NAU3</strain>
        <tissue evidence="2">Gut</tissue>
    </source>
</reference>
<protein>
    <submittedName>
        <fullName evidence="2">Uncharacterized protein</fullName>
    </submittedName>
</protein>
<organism evidence="2 3">
    <name type="scientific">Blattamonas nauphoetae</name>
    <dbReference type="NCBI Taxonomy" id="2049346"/>
    <lineage>
        <taxon>Eukaryota</taxon>
        <taxon>Metamonada</taxon>
        <taxon>Preaxostyla</taxon>
        <taxon>Oxymonadida</taxon>
        <taxon>Blattamonas</taxon>
    </lineage>
</organism>